<dbReference type="SUPFAM" id="SSF56801">
    <property type="entry name" value="Acetyl-CoA synthetase-like"/>
    <property type="match status" value="1"/>
</dbReference>
<evidence type="ECO:0000313" key="5">
    <source>
        <dbReference type="EMBL" id="JAV30358.1"/>
    </source>
</evidence>
<dbReference type="InterPro" id="IPR042099">
    <property type="entry name" value="ANL_N_sf"/>
</dbReference>
<evidence type="ECO:0000259" key="4">
    <source>
        <dbReference type="Pfam" id="PF13193"/>
    </source>
</evidence>
<dbReference type="FunFam" id="3.40.50.12780:FF:000025">
    <property type="entry name" value="luciferin 4-monooxygenase"/>
    <property type="match status" value="1"/>
</dbReference>
<evidence type="ECO:0000256" key="2">
    <source>
        <dbReference type="ARBA" id="ARBA00023140"/>
    </source>
</evidence>
<dbReference type="Gene3D" id="3.40.50.12780">
    <property type="entry name" value="N-terminal domain of ligase-like"/>
    <property type="match status" value="1"/>
</dbReference>
<dbReference type="Gene3D" id="3.30.300.30">
    <property type="match status" value="1"/>
</dbReference>
<protein>
    <submittedName>
        <fullName evidence="5">Putative acyl-coa synthetase</fullName>
    </submittedName>
</protein>
<dbReference type="PANTHER" id="PTHR24096:SF353">
    <property type="entry name" value="GH16244P-RELATED"/>
    <property type="match status" value="1"/>
</dbReference>
<dbReference type="Pfam" id="PF00501">
    <property type="entry name" value="AMP-binding"/>
    <property type="match status" value="1"/>
</dbReference>
<keyword evidence="2" id="KW-0576">Peroxisome</keyword>
<dbReference type="InterPro" id="IPR020845">
    <property type="entry name" value="AMP-binding_CS"/>
</dbReference>
<dbReference type="PROSITE" id="PS00455">
    <property type="entry name" value="AMP_BINDING"/>
    <property type="match status" value="1"/>
</dbReference>
<organism evidence="5">
    <name type="scientific">Culex tarsalis</name>
    <name type="common">Encephalitis mosquito</name>
    <dbReference type="NCBI Taxonomy" id="7177"/>
    <lineage>
        <taxon>Eukaryota</taxon>
        <taxon>Metazoa</taxon>
        <taxon>Ecdysozoa</taxon>
        <taxon>Arthropoda</taxon>
        <taxon>Hexapoda</taxon>
        <taxon>Insecta</taxon>
        <taxon>Pterygota</taxon>
        <taxon>Neoptera</taxon>
        <taxon>Endopterygota</taxon>
        <taxon>Diptera</taxon>
        <taxon>Nematocera</taxon>
        <taxon>Culicoidea</taxon>
        <taxon>Culicidae</taxon>
        <taxon>Culicinae</taxon>
        <taxon>Culicini</taxon>
        <taxon>Culex</taxon>
        <taxon>Culex</taxon>
    </lineage>
</organism>
<proteinExistence type="predicted"/>
<evidence type="ECO:0000259" key="3">
    <source>
        <dbReference type="Pfam" id="PF00501"/>
    </source>
</evidence>
<evidence type="ECO:0000256" key="1">
    <source>
        <dbReference type="ARBA" id="ARBA00004275"/>
    </source>
</evidence>
<accession>A0A1Q3FS36</accession>
<comment type="subcellular location">
    <subcellularLocation>
        <location evidence="1">Peroxisome</location>
    </subcellularLocation>
</comment>
<dbReference type="Pfam" id="PF13193">
    <property type="entry name" value="AMP-binding_C"/>
    <property type="match status" value="1"/>
</dbReference>
<reference evidence="5" key="1">
    <citation type="submission" date="2017-01" db="EMBL/GenBank/DDBJ databases">
        <title>A deep insight into the sialotranscriptome of adult male and female Cluex tarsalis mosquitoes.</title>
        <authorList>
            <person name="Ribeiro J.M."/>
            <person name="Moreira F."/>
            <person name="Bernard K.A."/>
            <person name="Calvo E."/>
        </authorList>
    </citation>
    <scope>NUCLEOTIDE SEQUENCE</scope>
    <source>
        <strain evidence="5">Kern County</strain>
        <tissue evidence="5">Salivary glands</tissue>
    </source>
</reference>
<feature type="domain" description="AMP-binding enzyme C-terminal" evidence="4">
    <location>
        <begin position="438"/>
        <end position="515"/>
    </location>
</feature>
<feature type="domain" description="AMP-dependent synthetase/ligase" evidence="3">
    <location>
        <begin position="35"/>
        <end position="386"/>
    </location>
</feature>
<dbReference type="InterPro" id="IPR000873">
    <property type="entry name" value="AMP-dep_synth/lig_dom"/>
</dbReference>
<name>A0A1Q3FS36_CULTA</name>
<dbReference type="GO" id="GO:0004467">
    <property type="term" value="F:long-chain fatty acid-CoA ligase activity"/>
    <property type="evidence" value="ECO:0007669"/>
    <property type="project" value="TreeGrafter"/>
</dbReference>
<dbReference type="GO" id="GO:0046949">
    <property type="term" value="P:fatty-acyl-CoA biosynthetic process"/>
    <property type="evidence" value="ECO:0007669"/>
    <property type="project" value="TreeGrafter"/>
</dbReference>
<dbReference type="InterPro" id="IPR045851">
    <property type="entry name" value="AMP-bd_C_sf"/>
</dbReference>
<dbReference type="InterPro" id="IPR025110">
    <property type="entry name" value="AMP-bd_C"/>
</dbReference>
<sequence length="533" mass="58651">MSHYDPESRTWNGPRQPPVFNPAASVGQVIVNILERTPDKIFEISADTEQSYTCNELRMRTIRAALNISSKFELAKGDMVCIIADNSACVTPVLFGCFLIGAPVHTLDSSFEETDLVHLMGITKPKLVFCNVHNLKRVENSIGIAALEARIILLNDPSTEELFTPVNNESTYRPPYLGDSDKTVALIVCSSGTTSFPKAICLSHAQLIAPYPRVSNLLGETALSFSSLFWFSAIQMLMTVLMNGGTRITTTKPFNPEYACQLINKYRVMHFFTPPSMLADWLHYCESKQLRLPSLRILGCGGSPLPETLRSRANALLAPQGRVFVGYGMSEVGAIVTIDLLGVPNSAGLLMSNVTARISNESGELLQPNQEGEVQLRYVHPFAGYYGNEKESRDLLTPDGFIRSGDIGYFDQKGFLFITDRKKEMLRFRGYQIAPAQLEAILMEHPGIVQATVVGIPDPEPPHVDLATALVVTTGTTPVTEDQISAYVNGKVPDYKRIRGGVFFVESIPLTVNGKTNRQECKKLALKLAALRG</sequence>
<dbReference type="AlphaFoldDB" id="A0A1Q3FS36"/>
<dbReference type="PANTHER" id="PTHR24096">
    <property type="entry name" value="LONG-CHAIN-FATTY-ACID--COA LIGASE"/>
    <property type="match status" value="1"/>
</dbReference>
<dbReference type="EMBL" id="GFDL01004687">
    <property type="protein sequence ID" value="JAV30358.1"/>
    <property type="molecule type" value="Transcribed_RNA"/>
</dbReference>
<dbReference type="GO" id="GO:0005777">
    <property type="term" value="C:peroxisome"/>
    <property type="evidence" value="ECO:0007669"/>
    <property type="project" value="UniProtKB-SubCell"/>
</dbReference>